<evidence type="ECO:0000313" key="3">
    <source>
        <dbReference type="EMBL" id="AMS01629.1"/>
    </source>
</evidence>
<name>A0A142K696_9CAUD</name>
<accession>A0A142K696</accession>
<sequence length="179" mass="19434">MGLSPMPRRQSNMSDTPTTTDTPAATDQGQEPKVETFSREYVEGLRSEAARYRNEKKDAVEEAKTATRAEVVKEYEPQIAEKDSRISELETDLSARDLELLKIKAVLNAEIPSEDVLDVVTLIQGTDDDTVSESVKRVKALLGKAPAKSPAFDPTQGSGSHLPLNGNPLLDALKRAVGA</sequence>
<evidence type="ECO:0000313" key="4">
    <source>
        <dbReference type="Proteomes" id="UP000223412"/>
    </source>
</evidence>
<dbReference type="Proteomes" id="UP000223412">
    <property type="component" value="Segment"/>
</dbReference>
<feature type="compositionally biased region" description="Basic and acidic residues" evidence="2">
    <location>
        <begin position="30"/>
        <end position="39"/>
    </location>
</feature>
<reference evidence="3 4" key="1">
    <citation type="submission" date="2016-03" db="EMBL/GenBank/DDBJ databases">
        <authorList>
            <person name="Adams E."/>
            <person name="Adams S.D."/>
            <person name="Agarwal S."/>
            <person name="Alkhalaf S."/>
            <person name="Ambrose J."/>
            <person name="Anderson T.K."/>
            <person name="Binness A.J."/>
            <person name="Bohn C.A."/>
            <person name="Cruz E."/>
            <person name="DeVito A."/>
            <person name="Dhondup T."/>
            <person name="Edwards S."/>
            <person name="Free H."/>
            <person name="Gendelman G."/>
            <person name="Gonzalez K."/>
            <person name="Grooms Q.-A."/>
            <person name="Haziri A."/>
            <person name="Helmi M.S."/>
            <person name="Khatchadourian S."/>
            <person name="Jaipersad K.N."/>
            <person name="Kallush D.B."/>
            <person name="Kim H.K."/>
            <person name="Kim K."/>
            <person name="Lam C."/>
            <person name="Ligsay E.P."/>
            <person name="Lipkin E."/>
            <person name="Malindretos N.J."/>
            <person name="Martinez N."/>
            <person name="Meyerriecks P."/>
            <person name="Monsen-Collar K."/>
            <person name="Nabsu D."/>
            <person name="Otterbine R.E."/>
            <person name="Pastor E.A."/>
            <person name="Patel P."/>
            <person name="Paz T."/>
            <person name="Proscia A."/>
            <person name="Rahman M.I."/>
            <person name="Rahman S."/>
            <person name="Rodriguez A."/>
            <person name="Rubilar P.N."/>
            <person name="Salha A."/>
            <person name="Shergalis W.A."/>
            <person name="Silva K.M."/>
            <person name="Singletary T."/>
            <person name="Tamimi D."/>
            <person name="Toyosi O.A."/>
            <person name="Valverde S."/>
            <person name="Vega Q."/>
            <person name="Welcome J.R."/>
            <person name="Page S.T."/>
            <person name="Bradley K.W."/>
            <person name="Asai D.J."/>
            <person name="Bowman C.A."/>
            <person name="Russell D.A."/>
            <person name="Pope W.H."/>
            <person name="Jacobs-Sera D."/>
            <person name="Hendrix R.W."/>
            <person name="Hatfull G.F."/>
        </authorList>
    </citation>
    <scope>NUCLEOTIDE SEQUENCE [LARGE SCALE GENOMIC DNA]</scope>
</reference>
<feature type="region of interest" description="Disordered" evidence="2">
    <location>
        <begin position="1"/>
        <end position="39"/>
    </location>
</feature>
<protein>
    <submittedName>
        <fullName evidence="3">Scaffolding protein</fullName>
    </submittedName>
</protein>
<evidence type="ECO:0000256" key="2">
    <source>
        <dbReference type="SAM" id="MobiDB-lite"/>
    </source>
</evidence>
<dbReference type="EMBL" id="KU984914">
    <property type="protein sequence ID" value="AMS01629.1"/>
    <property type="molecule type" value="Genomic_DNA"/>
</dbReference>
<feature type="compositionally biased region" description="Low complexity" evidence="2">
    <location>
        <begin position="15"/>
        <end position="27"/>
    </location>
</feature>
<feature type="coiled-coil region" evidence="1">
    <location>
        <begin position="42"/>
        <end position="69"/>
    </location>
</feature>
<organism evidence="3 4">
    <name type="scientific">Mycobacterium phage Malinsilva</name>
    <dbReference type="NCBI Taxonomy" id="1821720"/>
    <lineage>
        <taxon>Viruses</taxon>
        <taxon>Duplodnaviria</taxon>
        <taxon>Heunggongvirae</taxon>
        <taxon>Uroviricota</taxon>
        <taxon>Caudoviricetes</taxon>
        <taxon>Microwolfvirus</taxon>
        <taxon>Microwolfvirus microwolf</taxon>
    </lineage>
</organism>
<gene>
    <name evidence="3" type="ORF">PBI_MALINSILVA_18</name>
</gene>
<feature type="region of interest" description="Disordered" evidence="2">
    <location>
        <begin position="145"/>
        <end position="168"/>
    </location>
</feature>
<evidence type="ECO:0000256" key="1">
    <source>
        <dbReference type="SAM" id="Coils"/>
    </source>
</evidence>
<keyword evidence="1" id="KW-0175">Coiled coil</keyword>
<proteinExistence type="predicted"/>